<dbReference type="Gene3D" id="1.10.3520.10">
    <property type="entry name" value="Glycolipid transfer protein"/>
    <property type="match status" value="1"/>
</dbReference>
<keyword evidence="3" id="KW-1185">Reference proteome</keyword>
<dbReference type="PANTHER" id="PTHR10219">
    <property type="entry name" value="GLYCOLIPID TRANSFER PROTEIN-RELATED"/>
    <property type="match status" value="1"/>
</dbReference>
<dbReference type="PANTHER" id="PTHR10219:SF43">
    <property type="entry name" value="GLYCOLIPID TRANSFER PROTEIN DOMAIN-CONTAINING PROTEIN"/>
    <property type="match status" value="1"/>
</dbReference>
<dbReference type="InterPro" id="IPR036497">
    <property type="entry name" value="GLTP_sf"/>
</dbReference>
<dbReference type="EMBL" id="CAUOFW020000810">
    <property type="protein sequence ID" value="CAK9137227.1"/>
    <property type="molecule type" value="Genomic_DNA"/>
</dbReference>
<reference evidence="2 3" key="1">
    <citation type="submission" date="2024-02" db="EMBL/GenBank/DDBJ databases">
        <authorList>
            <person name="Vignale AGUSTIN F."/>
            <person name="Sosa J E."/>
            <person name="Modenutti C."/>
        </authorList>
    </citation>
    <scope>NUCLEOTIDE SEQUENCE [LARGE SCALE GENOMIC DNA]</scope>
</reference>
<evidence type="ECO:0000259" key="1">
    <source>
        <dbReference type="Pfam" id="PF08718"/>
    </source>
</evidence>
<dbReference type="SUPFAM" id="SSF110004">
    <property type="entry name" value="Glycolipid transfer protein, GLTP"/>
    <property type="match status" value="1"/>
</dbReference>
<gene>
    <name evidence="2" type="ORF">ILEXP_LOCUS4251</name>
</gene>
<protein>
    <recommendedName>
        <fullName evidence="1">Glycolipid transfer protein domain-containing protein</fullName>
    </recommendedName>
</protein>
<proteinExistence type="predicted"/>
<organism evidence="2 3">
    <name type="scientific">Ilex paraguariensis</name>
    <name type="common">yerba mate</name>
    <dbReference type="NCBI Taxonomy" id="185542"/>
    <lineage>
        <taxon>Eukaryota</taxon>
        <taxon>Viridiplantae</taxon>
        <taxon>Streptophyta</taxon>
        <taxon>Embryophyta</taxon>
        <taxon>Tracheophyta</taxon>
        <taxon>Spermatophyta</taxon>
        <taxon>Magnoliopsida</taxon>
        <taxon>eudicotyledons</taxon>
        <taxon>Gunneridae</taxon>
        <taxon>Pentapetalae</taxon>
        <taxon>asterids</taxon>
        <taxon>campanulids</taxon>
        <taxon>Aquifoliales</taxon>
        <taxon>Aquifoliaceae</taxon>
        <taxon>Ilex</taxon>
    </lineage>
</organism>
<accession>A0ABC8QXS4</accession>
<dbReference type="InterPro" id="IPR014830">
    <property type="entry name" value="Glycolipid_transfer_prot_dom"/>
</dbReference>
<sequence length="121" mass="13471">MEAKTEKLLTKVAESFKELAKCVDSPTPRLEVGQFASASRLVASIIGHLGMAFKFASIEFSAKIDALMEASKSIDTLEALIDHDIEQNCAKVSNSNSRDLVRVKRSIDMLRVIYEQILIQR</sequence>
<dbReference type="Proteomes" id="UP001642360">
    <property type="component" value="Unassembled WGS sequence"/>
</dbReference>
<evidence type="ECO:0000313" key="3">
    <source>
        <dbReference type="Proteomes" id="UP001642360"/>
    </source>
</evidence>
<dbReference type="Pfam" id="PF08718">
    <property type="entry name" value="GLTP"/>
    <property type="match status" value="1"/>
</dbReference>
<name>A0ABC8QXS4_9AQUA</name>
<feature type="domain" description="Glycolipid transfer protein" evidence="1">
    <location>
        <begin position="31"/>
        <end position="118"/>
    </location>
</feature>
<comment type="caution">
    <text evidence="2">The sequence shown here is derived from an EMBL/GenBank/DDBJ whole genome shotgun (WGS) entry which is preliminary data.</text>
</comment>
<dbReference type="AlphaFoldDB" id="A0ABC8QXS4"/>
<evidence type="ECO:0000313" key="2">
    <source>
        <dbReference type="EMBL" id="CAK9137227.1"/>
    </source>
</evidence>